<dbReference type="InterPro" id="IPR002708">
    <property type="entry name" value="HcyBio"/>
</dbReference>
<feature type="domain" description="4Fe-4S ferredoxin-type" evidence="1">
    <location>
        <begin position="311"/>
        <end position="337"/>
    </location>
</feature>
<keyword evidence="4" id="KW-1185">Reference proteome</keyword>
<dbReference type="EMBL" id="LYOR01000001">
    <property type="protein sequence ID" value="OFV66944.1"/>
    <property type="molecule type" value="Genomic_DNA"/>
</dbReference>
<comment type="caution">
    <text evidence="3">The sequence shown here is derived from an EMBL/GenBank/DDBJ whole genome shotgun (WGS) entry which is preliminary data.</text>
</comment>
<dbReference type="PATRIC" id="fig|1839936.3.peg.238"/>
<dbReference type="SUPFAM" id="SSF54862">
    <property type="entry name" value="4Fe-4S ferredoxins"/>
    <property type="match status" value="1"/>
</dbReference>
<name>A0A1F2P6Z5_9EURY</name>
<organism evidence="3 4">
    <name type="scientific">Candidatus Syntropharchaeum butanivorans</name>
    <dbReference type="NCBI Taxonomy" id="1839936"/>
    <lineage>
        <taxon>Archaea</taxon>
        <taxon>Methanobacteriati</taxon>
        <taxon>Methanobacteriota</taxon>
        <taxon>Stenosarchaea group</taxon>
        <taxon>Methanomicrobia</taxon>
        <taxon>Methanosarcinales</taxon>
        <taxon>ANME-2 cluster</taxon>
        <taxon>Candidatus Syntropharchaeum</taxon>
    </lineage>
</organism>
<evidence type="ECO:0000313" key="3">
    <source>
        <dbReference type="EMBL" id="OFV66944.1"/>
    </source>
</evidence>
<reference evidence="3 4" key="1">
    <citation type="submission" date="2016-05" db="EMBL/GenBank/DDBJ databases">
        <title>Microbial consortia oxidize butane by reversing methanogenesis.</title>
        <authorList>
            <person name="Laso-Perez R."/>
            <person name="Richter M."/>
            <person name="Wegener G."/>
            <person name="Musat F."/>
        </authorList>
    </citation>
    <scope>NUCLEOTIDE SEQUENCE [LARGE SCALE GENOMIC DNA]</scope>
    <source>
        <strain evidence="3">BOX1</strain>
    </source>
</reference>
<dbReference type="Pfam" id="PF01837">
    <property type="entry name" value="HcyBio"/>
    <property type="match status" value="1"/>
</dbReference>
<evidence type="ECO:0000259" key="1">
    <source>
        <dbReference type="PROSITE" id="PS51379"/>
    </source>
</evidence>
<dbReference type="NCBIfam" id="TIGR03287">
    <property type="entry name" value="methan_mark_16"/>
    <property type="match status" value="1"/>
</dbReference>
<sequence>MKSIAEINEKIKKREAIVMTAREVSQIAREGGRLTLNDVDVVTTATRALMSGTFAVLSMPVTERGVFKRAKKVWLNGIPAFPGPCPNERLGIIDVIVYGTSHSETNPRYGGGHLFRDIVRGEKIEVCLESDEKIIEKREVGIEEMFARMITTRSAFRNYMGFVNTSDDAVKTIFNVIPMEGPYKHFTFTGCGEINPIENDPTLRTIRVGTKILVNEAIGYVMGTGTRSTPEKPNLSVFAEMYKMNPEYMGGFLTSEGPEVINSIAVPIPVIDEKILRDVMVTDEQVELPVAEIHDRIPFHTGNYGEVWKDVAIRFFPDLCLKCDECDVERLCPTGAYRSYIFDERECFNCGLCVSICRGKAFKGDLGKIKIGDRVIPVFLRFSDRLRAERLSQRLKEMIEEGDFFLSNV</sequence>
<dbReference type="InterPro" id="IPR017896">
    <property type="entry name" value="4Fe4S_Fe-S-bd"/>
</dbReference>
<gene>
    <name evidence="2" type="ORF">ENI32_01895</name>
    <name evidence="3" type="ORF">SBU_000237</name>
</gene>
<proteinExistence type="predicted"/>
<reference evidence="2" key="2">
    <citation type="journal article" date="2020" name="mSystems">
        <title>Genome- and Community-Level Interaction Insights into Carbon Utilization and Element Cycling Functions of Hydrothermarchaeota in Hydrothermal Sediment.</title>
        <authorList>
            <person name="Zhou Z."/>
            <person name="Liu Y."/>
            <person name="Xu W."/>
            <person name="Pan J."/>
            <person name="Luo Z.H."/>
            <person name="Li M."/>
        </authorList>
    </citation>
    <scope>NUCLEOTIDE SEQUENCE [LARGE SCALE GENOMIC DNA]</scope>
    <source>
        <strain evidence="2">HyVt-386</strain>
    </source>
</reference>
<dbReference type="Proteomes" id="UP000185779">
    <property type="component" value="Unassembled WGS sequence"/>
</dbReference>
<evidence type="ECO:0000313" key="4">
    <source>
        <dbReference type="Proteomes" id="UP000185779"/>
    </source>
</evidence>
<dbReference type="PROSITE" id="PS51379">
    <property type="entry name" value="4FE4S_FER_2"/>
    <property type="match status" value="2"/>
</dbReference>
<dbReference type="InterPro" id="IPR017677">
    <property type="entry name" value="Methan_mark_16"/>
</dbReference>
<dbReference type="EMBL" id="DRIE01000031">
    <property type="protein sequence ID" value="HEC56627.1"/>
    <property type="molecule type" value="Genomic_DNA"/>
</dbReference>
<dbReference type="STRING" id="1839936.SBU_000237"/>
<dbReference type="AlphaFoldDB" id="A0A1F2P6Z5"/>
<dbReference type="Proteomes" id="UP000885936">
    <property type="component" value="Unassembled WGS sequence"/>
</dbReference>
<evidence type="ECO:0000313" key="2">
    <source>
        <dbReference type="EMBL" id="HEC56627.1"/>
    </source>
</evidence>
<accession>A0A1F2P6Z5</accession>
<feature type="domain" description="4Fe-4S ferredoxin-type" evidence="1">
    <location>
        <begin position="338"/>
        <end position="367"/>
    </location>
</feature>
<protein>
    <submittedName>
        <fullName evidence="3">Methanogenesis marker 16 metalloprotein</fullName>
    </submittedName>
</protein>